<dbReference type="EMBL" id="HBUF01507878">
    <property type="protein sequence ID" value="CAG6746077.1"/>
    <property type="molecule type" value="Transcribed_RNA"/>
</dbReference>
<accession>A0A8D8ZHL0</accession>
<dbReference type="EMBL" id="HBUF01055946">
    <property type="protein sequence ID" value="CAG6623940.1"/>
    <property type="molecule type" value="Transcribed_RNA"/>
</dbReference>
<dbReference type="AlphaFoldDB" id="A0A8D8ZHL0"/>
<organism evidence="2">
    <name type="scientific">Cacopsylla melanoneura</name>
    <dbReference type="NCBI Taxonomy" id="428564"/>
    <lineage>
        <taxon>Eukaryota</taxon>
        <taxon>Metazoa</taxon>
        <taxon>Ecdysozoa</taxon>
        <taxon>Arthropoda</taxon>
        <taxon>Hexapoda</taxon>
        <taxon>Insecta</taxon>
        <taxon>Pterygota</taxon>
        <taxon>Neoptera</taxon>
        <taxon>Paraneoptera</taxon>
        <taxon>Hemiptera</taxon>
        <taxon>Sternorrhyncha</taxon>
        <taxon>Psylloidea</taxon>
        <taxon>Psyllidae</taxon>
        <taxon>Psyllinae</taxon>
        <taxon>Cacopsylla</taxon>
    </lineage>
</organism>
<protein>
    <submittedName>
        <fullName evidence="2">Uncharacterized protein</fullName>
    </submittedName>
</protein>
<evidence type="ECO:0000313" key="2">
    <source>
        <dbReference type="EMBL" id="CAG6746077.1"/>
    </source>
</evidence>
<proteinExistence type="predicted"/>
<sequence length="325" mass="35196">MKTGGFPTPPPDRGSSAQAVACPNGPRTVRSLTLSTPPAPVQWMNPMCLPSNPTITPPTARLPSRWVSIRTHSQGGVLTRVLLVVAVTRTALTYRSYPLYKVPKNPTTPTPSPPTPPQALVYTIYPHQPPPTLATQGTCPTLTGLPFTLWRRAPPPPLPDPPALLLTSLLRLLIPPPAYPCTRSRSGSTRTPWSSLYPPPPTHPLPPLPPRPCGSWNTTPLRLTPVIMPTPTPPTHPTLPLLYILPIVMNLLSVILPIQNPPRGLSFPPTPPMYIRPPPVNQPPPVITPPSTIPTPLPPPLSTLPMQGLRVGQGTWHRTIVILVR</sequence>
<feature type="region of interest" description="Disordered" evidence="1">
    <location>
        <begin position="1"/>
        <end position="21"/>
    </location>
</feature>
<name>A0A8D8ZHL0_9HEMI</name>
<dbReference type="EMBL" id="HBUF01507875">
    <property type="protein sequence ID" value="CAG6746068.1"/>
    <property type="molecule type" value="Transcribed_RNA"/>
</dbReference>
<evidence type="ECO:0000256" key="1">
    <source>
        <dbReference type="SAM" id="MobiDB-lite"/>
    </source>
</evidence>
<dbReference type="EMBL" id="HBUF01507877">
    <property type="protein sequence ID" value="CAG6746074.1"/>
    <property type="molecule type" value="Transcribed_RNA"/>
</dbReference>
<reference evidence="2" key="1">
    <citation type="submission" date="2021-05" db="EMBL/GenBank/DDBJ databases">
        <authorList>
            <person name="Alioto T."/>
            <person name="Alioto T."/>
            <person name="Gomez Garrido J."/>
        </authorList>
    </citation>
    <scope>NUCLEOTIDE SEQUENCE</scope>
</reference>